<dbReference type="RefSeq" id="WP_057888324.1">
    <property type="nucleotide sequence ID" value="NZ_AZEZ01000083.1"/>
</dbReference>
<dbReference type="EMBL" id="AZEZ01000083">
    <property type="protein sequence ID" value="KRL43474.1"/>
    <property type="molecule type" value="Genomic_DNA"/>
</dbReference>
<dbReference type="InterPro" id="IPR000182">
    <property type="entry name" value="GNAT_dom"/>
</dbReference>
<reference evidence="4 5" key="1">
    <citation type="journal article" date="2015" name="Genome Announc.">
        <title>Expanding the biotechnology potential of lactobacilli through comparative genomics of 213 strains and associated genera.</title>
        <authorList>
            <person name="Sun Z."/>
            <person name="Harris H.M."/>
            <person name="McCann A."/>
            <person name="Guo C."/>
            <person name="Argimon S."/>
            <person name="Zhang W."/>
            <person name="Yang X."/>
            <person name="Jeffery I.B."/>
            <person name="Cooney J.C."/>
            <person name="Kagawa T.F."/>
            <person name="Liu W."/>
            <person name="Song Y."/>
            <person name="Salvetti E."/>
            <person name="Wrobel A."/>
            <person name="Rasinkangas P."/>
            <person name="Parkhill J."/>
            <person name="Rea M.C."/>
            <person name="O'Sullivan O."/>
            <person name="Ritari J."/>
            <person name="Douillard F.P."/>
            <person name="Paul Ross R."/>
            <person name="Yang R."/>
            <person name="Briner A.E."/>
            <person name="Felis G.E."/>
            <person name="de Vos W.M."/>
            <person name="Barrangou R."/>
            <person name="Klaenhammer T.R."/>
            <person name="Caufield P.W."/>
            <person name="Cui Y."/>
            <person name="Zhang H."/>
            <person name="O'Toole P.W."/>
        </authorList>
    </citation>
    <scope>NUCLEOTIDE SEQUENCE [LARGE SCALE GENOMIC DNA]</scope>
    <source>
        <strain evidence="4 5">DSM 14500</strain>
    </source>
</reference>
<gene>
    <name evidence="4" type="ORF">FD29_GL000933</name>
</gene>
<dbReference type="Pfam" id="PF13673">
    <property type="entry name" value="Acetyltransf_10"/>
    <property type="match status" value="1"/>
</dbReference>
<keyword evidence="1 4" id="KW-0808">Transferase</keyword>
<dbReference type="PROSITE" id="PS51186">
    <property type="entry name" value="GNAT"/>
    <property type="match status" value="1"/>
</dbReference>
<dbReference type="PATRIC" id="fig|1423770.3.peg.962"/>
<dbReference type="STRING" id="1423770.FD29_GL000933"/>
<dbReference type="Gene3D" id="3.40.630.30">
    <property type="match status" value="1"/>
</dbReference>
<dbReference type="PANTHER" id="PTHR43800:SF1">
    <property type="entry name" value="PEPTIDYL-LYSINE N-ACETYLTRANSFERASE YJAB"/>
    <property type="match status" value="1"/>
</dbReference>
<keyword evidence="2" id="KW-0012">Acyltransferase</keyword>
<feature type="domain" description="N-acetyltransferase" evidence="3">
    <location>
        <begin position="4"/>
        <end position="146"/>
    </location>
</feature>
<evidence type="ECO:0000256" key="1">
    <source>
        <dbReference type="ARBA" id="ARBA00022679"/>
    </source>
</evidence>
<evidence type="ECO:0000259" key="3">
    <source>
        <dbReference type="PROSITE" id="PS51186"/>
    </source>
</evidence>
<sequence>MKIIEVTDRTPELISQLVTIWESAVRATHHFLTEPAIQNFKASLPEILNSVPHLIIAEDKNIPVAFLGTAEQEIEMLFVDSNKRGQGLGKKLITYGIDTLHVTELTVNEQNPQAVGFYEHMGFETFKRTPTDDLNNPYPILYMKLK</sequence>
<dbReference type="SUPFAM" id="SSF55729">
    <property type="entry name" value="Acyl-CoA N-acyltransferases (Nat)"/>
    <property type="match status" value="1"/>
</dbReference>
<evidence type="ECO:0000256" key="2">
    <source>
        <dbReference type="ARBA" id="ARBA00023315"/>
    </source>
</evidence>
<dbReference type="GO" id="GO:0016747">
    <property type="term" value="F:acyltransferase activity, transferring groups other than amino-acyl groups"/>
    <property type="evidence" value="ECO:0007669"/>
    <property type="project" value="InterPro"/>
</dbReference>
<protein>
    <submittedName>
        <fullName evidence="4">GNAT family acetyltransferase</fullName>
    </submittedName>
</protein>
<evidence type="ECO:0000313" key="4">
    <source>
        <dbReference type="EMBL" id="KRL43474.1"/>
    </source>
</evidence>
<dbReference type="PANTHER" id="PTHR43800">
    <property type="entry name" value="PEPTIDYL-LYSINE N-ACETYLTRANSFERASE YJAB"/>
    <property type="match status" value="1"/>
</dbReference>
<dbReference type="Proteomes" id="UP000050872">
    <property type="component" value="Unassembled WGS sequence"/>
</dbReference>
<dbReference type="OrthoDB" id="9789605at2"/>
<name>A0A0R1QN87_9LACO</name>
<dbReference type="AlphaFoldDB" id="A0A0R1QN87"/>
<keyword evidence="5" id="KW-1185">Reference proteome</keyword>
<accession>A0A0R1QN87</accession>
<organism evidence="4 5">
    <name type="scientific">Companilactobacillus mindensis DSM 14500</name>
    <dbReference type="NCBI Taxonomy" id="1423770"/>
    <lineage>
        <taxon>Bacteria</taxon>
        <taxon>Bacillati</taxon>
        <taxon>Bacillota</taxon>
        <taxon>Bacilli</taxon>
        <taxon>Lactobacillales</taxon>
        <taxon>Lactobacillaceae</taxon>
        <taxon>Companilactobacillus</taxon>
    </lineage>
</organism>
<evidence type="ECO:0000313" key="5">
    <source>
        <dbReference type="Proteomes" id="UP000050872"/>
    </source>
</evidence>
<dbReference type="CDD" id="cd04301">
    <property type="entry name" value="NAT_SF"/>
    <property type="match status" value="1"/>
</dbReference>
<dbReference type="InterPro" id="IPR016181">
    <property type="entry name" value="Acyl_CoA_acyltransferase"/>
</dbReference>
<proteinExistence type="predicted"/>
<comment type="caution">
    <text evidence="4">The sequence shown here is derived from an EMBL/GenBank/DDBJ whole genome shotgun (WGS) entry which is preliminary data.</text>
</comment>